<comment type="subunit">
    <text evidence="6">Forms a complex with KhpA.</text>
</comment>
<comment type="domain">
    <text evidence="6">Has an N-terminal Jag-N domain and 2 RNA-binding domains (KH and R3H).</text>
</comment>
<keyword evidence="2 6" id="KW-0694">RNA-binding</keyword>
<evidence type="ECO:0000256" key="5">
    <source>
        <dbReference type="ARBA" id="ARBA00023316"/>
    </source>
</evidence>
<evidence type="ECO:0000256" key="4">
    <source>
        <dbReference type="ARBA" id="ARBA00023186"/>
    </source>
</evidence>
<gene>
    <name evidence="6" type="primary">khpB</name>
    <name evidence="6" type="synonym">eloR</name>
    <name evidence="8" type="ORF">ENU78_09050</name>
</gene>
<dbReference type="InterPro" id="IPR036867">
    <property type="entry name" value="R3H_dom_sf"/>
</dbReference>
<dbReference type="CDD" id="cd02414">
    <property type="entry name" value="KH-II_Jag"/>
    <property type="match status" value="1"/>
</dbReference>
<dbReference type="InterPro" id="IPR039247">
    <property type="entry name" value="KhpB"/>
</dbReference>
<evidence type="ECO:0000313" key="8">
    <source>
        <dbReference type="EMBL" id="HGK24551.1"/>
    </source>
</evidence>
<keyword evidence="3 6" id="KW-0133">Cell shape</keyword>
<dbReference type="Gene3D" id="3.30.300.20">
    <property type="match status" value="1"/>
</dbReference>
<dbReference type="InterPro" id="IPR001374">
    <property type="entry name" value="R3H_dom"/>
</dbReference>
<dbReference type="CDD" id="cd02644">
    <property type="entry name" value="R3H_jag"/>
    <property type="match status" value="1"/>
</dbReference>
<evidence type="ECO:0000256" key="1">
    <source>
        <dbReference type="ARBA" id="ARBA00022490"/>
    </source>
</evidence>
<dbReference type="RefSeq" id="WP_149122303.1">
    <property type="nucleotide sequence ID" value="NZ_VTFL01000001.1"/>
</dbReference>
<dbReference type="PANTHER" id="PTHR35800:SF1">
    <property type="entry name" value="RNA-BINDING PROTEIN KHPB"/>
    <property type="match status" value="1"/>
</dbReference>
<comment type="caution">
    <text evidence="8">The sequence shown here is derived from an EMBL/GenBank/DDBJ whole genome shotgun (WGS) entry which is preliminary data.</text>
</comment>
<dbReference type="InterPro" id="IPR015946">
    <property type="entry name" value="KH_dom-like_a/b"/>
</dbReference>
<dbReference type="GO" id="GO:0003723">
    <property type="term" value="F:RNA binding"/>
    <property type="evidence" value="ECO:0007669"/>
    <property type="project" value="UniProtKB-UniRule"/>
</dbReference>
<comment type="subcellular location">
    <subcellularLocation>
        <location evidence="6">Cytoplasm</location>
    </subcellularLocation>
</comment>
<comment type="caution">
    <text evidence="6">Lacks conserved residue(s) required for the propagation of feature annotation.</text>
</comment>
<protein>
    <recommendedName>
        <fullName evidence="6">RNA-binding protein KhpB</fullName>
    </recommendedName>
    <alternativeName>
        <fullName evidence="6">RNA-binding protein EloR</fullName>
    </alternativeName>
</protein>
<evidence type="ECO:0000256" key="3">
    <source>
        <dbReference type="ARBA" id="ARBA00022960"/>
    </source>
</evidence>
<dbReference type="SUPFAM" id="SSF82708">
    <property type="entry name" value="R3H domain"/>
    <property type="match status" value="1"/>
</dbReference>
<dbReference type="GO" id="GO:0008360">
    <property type="term" value="P:regulation of cell shape"/>
    <property type="evidence" value="ECO:0007669"/>
    <property type="project" value="UniProtKB-KW"/>
</dbReference>
<dbReference type="InterPro" id="IPR038247">
    <property type="entry name" value="Jag_N_dom_sf"/>
</dbReference>
<dbReference type="NCBIfam" id="NF041568">
    <property type="entry name" value="Jag_EloR"/>
    <property type="match status" value="1"/>
</dbReference>
<dbReference type="InterPro" id="IPR038008">
    <property type="entry name" value="Jag_KH"/>
</dbReference>
<name>A0A7C3PS62_DICTH</name>
<evidence type="ECO:0000256" key="2">
    <source>
        <dbReference type="ARBA" id="ARBA00022884"/>
    </source>
</evidence>
<dbReference type="GO" id="GO:0071555">
    <property type="term" value="P:cell wall organization"/>
    <property type="evidence" value="ECO:0007669"/>
    <property type="project" value="UniProtKB-KW"/>
</dbReference>
<keyword evidence="4 6" id="KW-0143">Chaperone</keyword>
<comment type="function">
    <text evidence="6">A probable RNA chaperone. Forms a complex with KhpA which binds to cellular RNA and controls its expression. Plays a role in peptidoglycan (PG) homeostasis and cell length regulation.</text>
</comment>
<dbReference type="GO" id="GO:0005737">
    <property type="term" value="C:cytoplasm"/>
    <property type="evidence" value="ECO:0007669"/>
    <property type="project" value="UniProtKB-SubCell"/>
</dbReference>
<comment type="similarity">
    <text evidence="6">Belongs to the KhpB RNA-binding protein family.</text>
</comment>
<dbReference type="PROSITE" id="PS51061">
    <property type="entry name" value="R3H"/>
    <property type="match status" value="1"/>
</dbReference>
<dbReference type="InterPro" id="IPR032782">
    <property type="entry name" value="KhpB_N"/>
</dbReference>
<dbReference type="InterPro" id="IPR034079">
    <property type="entry name" value="R3H_KhpB"/>
</dbReference>
<dbReference type="PANTHER" id="PTHR35800">
    <property type="entry name" value="PROTEIN JAG"/>
    <property type="match status" value="1"/>
</dbReference>
<keyword evidence="1 6" id="KW-0963">Cytoplasm</keyword>
<dbReference type="Pfam" id="PF01424">
    <property type="entry name" value="R3H"/>
    <property type="match status" value="1"/>
</dbReference>
<dbReference type="Pfam" id="PF13083">
    <property type="entry name" value="KH_KhpA-B"/>
    <property type="match status" value="1"/>
</dbReference>
<proteinExistence type="inferred from homology"/>
<sequence>MKEIETEGKTLEDALLKAKSVLEVPLDKIDYKILEYGREGILGIGSKPFRILAWIKKDPEDVLRSFLGNVLSKLNLKARIKITREEGYIKINLEGENLGELIGPGGRTLSSLEFILRLFAAKNQISEIVILDIDHYRERKEKYLSNLAKKIAEKVKKEKKEFHLKPMNSRERRVIHLTLQNDPDVITYSVGEEPERRVVIAPKEDER</sequence>
<dbReference type="Pfam" id="PF14804">
    <property type="entry name" value="Jag_N"/>
    <property type="match status" value="1"/>
</dbReference>
<organism evidence="8">
    <name type="scientific">Dictyoglomus thermophilum</name>
    <dbReference type="NCBI Taxonomy" id="14"/>
    <lineage>
        <taxon>Bacteria</taxon>
        <taxon>Pseudomonadati</taxon>
        <taxon>Dictyoglomota</taxon>
        <taxon>Dictyoglomia</taxon>
        <taxon>Dictyoglomales</taxon>
        <taxon>Dictyoglomaceae</taxon>
        <taxon>Dictyoglomus</taxon>
    </lineage>
</organism>
<reference evidence="8" key="1">
    <citation type="journal article" date="2020" name="mSystems">
        <title>Genome- and Community-Level Interaction Insights into Carbon Utilization and Element Cycling Functions of Hydrothermarchaeota in Hydrothermal Sediment.</title>
        <authorList>
            <person name="Zhou Z."/>
            <person name="Liu Y."/>
            <person name="Xu W."/>
            <person name="Pan J."/>
            <person name="Luo Z.H."/>
            <person name="Li M."/>
        </authorList>
    </citation>
    <scope>NUCLEOTIDE SEQUENCE [LARGE SCALE GENOMIC DNA]</scope>
    <source>
        <strain evidence="8">SpSt-70</strain>
    </source>
</reference>
<dbReference type="Gene3D" id="3.30.30.80">
    <property type="entry name" value="probable RNA-binding protein from clostridium symbiosum atcc 14940"/>
    <property type="match status" value="1"/>
</dbReference>
<dbReference type="SMART" id="SM01245">
    <property type="entry name" value="Jag_N"/>
    <property type="match status" value="1"/>
</dbReference>
<feature type="domain" description="R3H" evidence="7">
    <location>
        <begin position="138"/>
        <end position="204"/>
    </location>
</feature>
<accession>A0A7C3PS62</accession>
<evidence type="ECO:0000259" key="7">
    <source>
        <dbReference type="PROSITE" id="PS51061"/>
    </source>
</evidence>
<evidence type="ECO:0000256" key="6">
    <source>
        <dbReference type="HAMAP-Rule" id="MF_00867"/>
    </source>
</evidence>
<dbReference type="AlphaFoldDB" id="A0A7C3PS62"/>
<dbReference type="GO" id="GO:0009252">
    <property type="term" value="P:peptidoglycan biosynthetic process"/>
    <property type="evidence" value="ECO:0007669"/>
    <property type="project" value="UniProtKB-UniRule"/>
</dbReference>
<keyword evidence="5 6" id="KW-0961">Cell wall biogenesis/degradation</keyword>
<dbReference type="SMART" id="SM00393">
    <property type="entry name" value="R3H"/>
    <property type="match status" value="1"/>
</dbReference>
<dbReference type="EMBL" id="DTDV01000023">
    <property type="protein sequence ID" value="HGK24551.1"/>
    <property type="molecule type" value="Genomic_DNA"/>
</dbReference>
<dbReference type="Gene3D" id="3.30.1370.50">
    <property type="entry name" value="R3H-like domain"/>
    <property type="match status" value="1"/>
</dbReference>
<dbReference type="HAMAP" id="MF_00867">
    <property type="entry name" value="KhpB"/>
    <property type="match status" value="1"/>
</dbReference>